<dbReference type="Proteomes" id="UP000546162">
    <property type="component" value="Unassembled WGS sequence"/>
</dbReference>
<keyword evidence="2" id="KW-0472">Membrane</keyword>
<accession>A0A7W7M6Y7</accession>
<organism evidence="3 4">
    <name type="scientific">Actinoplanes octamycinicus</name>
    <dbReference type="NCBI Taxonomy" id="135948"/>
    <lineage>
        <taxon>Bacteria</taxon>
        <taxon>Bacillati</taxon>
        <taxon>Actinomycetota</taxon>
        <taxon>Actinomycetes</taxon>
        <taxon>Micromonosporales</taxon>
        <taxon>Micromonosporaceae</taxon>
        <taxon>Actinoplanes</taxon>
    </lineage>
</organism>
<proteinExistence type="predicted"/>
<reference evidence="3 4" key="1">
    <citation type="submission" date="2020-08" db="EMBL/GenBank/DDBJ databases">
        <title>Sequencing the genomes of 1000 actinobacteria strains.</title>
        <authorList>
            <person name="Klenk H.-P."/>
        </authorList>
    </citation>
    <scope>NUCLEOTIDE SEQUENCE [LARGE SCALE GENOMIC DNA]</scope>
    <source>
        <strain evidence="3 4">DSM 45809</strain>
    </source>
</reference>
<gene>
    <name evidence="3" type="ORF">BJY16_002704</name>
</gene>
<feature type="region of interest" description="Disordered" evidence="1">
    <location>
        <begin position="76"/>
        <end position="138"/>
    </location>
</feature>
<evidence type="ECO:0000313" key="3">
    <source>
        <dbReference type="EMBL" id="MBB4739245.1"/>
    </source>
</evidence>
<protein>
    <submittedName>
        <fullName evidence="3">Uncharacterized protein</fullName>
    </submittedName>
</protein>
<keyword evidence="2" id="KW-1133">Transmembrane helix</keyword>
<keyword evidence="4" id="KW-1185">Reference proteome</keyword>
<comment type="caution">
    <text evidence="3">The sequence shown here is derived from an EMBL/GenBank/DDBJ whole genome shotgun (WGS) entry which is preliminary data.</text>
</comment>
<evidence type="ECO:0000313" key="4">
    <source>
        <dbReference type="Proteomes" id="UP000546162"/>
    </source>
</evidence>
<feature type="transmembrane region" description="Helical" evidence="2">
    <location>
        <begin position="52"/>
        <end position="72"/>
    </location>
</feature>
<feature type="compositionally biased region" description="Low complexity" evidence="1">
    <location>
        <begin position="80"/>
        <end position="93"/>
    </location>
</feature>
<dbReference type="RefSeq" id="WP_185039814.1">
    <property type="nucleotide sequence ID" value="NZ_BAABFG010000005.1"/>
</dbReference>
<name>A0A7W7M6Y7_9ACTN</name>
<dbReference type="EMBL" id="JACHNB010000001">
    <property type="protein sequence ID" value="MBB4739245.1"/>
    <property type="molecule type" value="Genomic_DNA"/>
</dbReference>
<dbReference type="AlphaFoldDB" id="A0A7W7M6Y7"/>
<sequence>MGEDLGAVLRREAERHVPDSDAMIDRINRARFAATPVRASRPFLRFTGLRPVAAAAAVVATLVAGFTGIRILTADRPDRSPTATTSTTSVAPSSRPPLPQPSRSSPAGKPGHTSDGGGGKPHTTRTSAAPPPPSFRPVSGFVSSAGAVNAYSTATWAQSDVTLTTSEPTTALDLAISVARTDGVRTTGSWSTIPAEMITIAVTEEKDALIYRFTLRPGGTLAPGRYVFAAQYEHAAGRRDPGADRYGAIASATDRRVEVTGAFTTS</sequence>
<keyword evidence="2" id="KW-0812">Transmembrane</keyword>
<evidence type="ECO:0000256" key="1">
    <source>
        <dbReference type="SAM" id="MobiDB-lite"/>
    </source>
</evidence>
<evidence type="ECO:0000256" key="2">
    <source>
        <dbReference type="SAM" id="Phobius"/>
    </source>
</evidence>